<proteinExistence type="predicted"/>
<evidence type="ECO:0000313" key="1">
    <source>
        <dbReference type="EMBL" id="KEZ89764.1"/>
    </source>
</evidence>
<sequence length="60" mass="7183">MRESLLRKILRLEKNLEDASVQKKIMPKSRKRKIIPDEYYVDIITTIPERKTIVLESIEI</sequence>
<reference evidence="1 2" key="1">
    <citation type="submission" date="2014-07" db="EMBL/GenBank/DDBJ databases">
        <title>Draft genome of Clostridium celerecrescens 152B isolated from sediments associated with methane hydrate from Krishna Godavari basin.</title>
        <authorList>
            <person name="Honkalas V.S."/>
            <person name="Dabir A.P."/>
            <person name="Arora P."/>
            <person name="Dhakephalkar P.K."/>
        </authorList>
    </citation>
    <scope>NUCLEOTIDE SEQUENCE [LARGE SCALE GENOMIC DNA]</scope>
    <source>
        <strain evidence="1 2">152B</strain>
    </source>
</reference>
<keyword evidence="2" id="KW-1185">Reference proteome</keyword>
<gene>
    <name evidence="1" type="ORF">IO98_13925</name>
</gene>
<dbReference type="AlphaFoldDB" id="A0A084JLD0"/>
<dbReference type="EMBL" id="JPME01000015">
    <property type="protein sequence ID" value="KEZ89764.1"/>
    <property type="molecule type" value="Genomic_DNA"/>
</dbReference>
<dbReference type="RefSeq" id="WP_038281916.1">
    <property type="nucleotide sequence ID" value="NZ_JPME01000015.1"/>
</dbReference>
<comment type="caution">
    <text evidence="1">The sequence shown here is derived from an EMBL/GenBank/DDBJ whole genome shotgun (WGS) entry which is preliminary data.</text>
</comment>
<organism evidence="1 2">
    <name type="scientific">Lacrimispora celerecrescens</name>
    <dbReference type="NCBI Taxonomy" id="29354"/>
    <lineage>
        <taxon>Bacteria</taxon>
        <taxon>Bacillati</taxon>
        <taxon>Bacillota</taxon>
        <taxon>Clostridia</taxon>
        <taxon>Lachnospirales</taxon>
        <taxon>Lachnospiraceae</taxon>
        <taxon>Lacrimispora</taxon>
    </lineage>
</organism>
<dbReference type="OrthoDB" id="2058863at2"/>
<evidence type="ECO:0000313" key="2">
    <source>
        <dbReference type="Proteomes" id="UP000028525"/>
    </source>
</evidence>
<dbReference type="Proteomes" id="UP000028525">
    <property type="component" value="Unassembled WGS sequence"/>
</dbReference>
<protein>
    <submittedName>
        <fullName evidence="1">Uncharacterized protein</fullName>
    </submittedName>
</protein>
<name>A0A084JLD0_9FIRM</name>
<accession>A0A084JLD0</accession>